<keyword evidence="1" id="KW-0472">Membrane</keyword>
<evidence type="ECO:0000256" key="1">
    <source>
        <dbReference type="SAM" id="Phobius"/>
    </source>
</evidence>
<keyword evidence="1" id="KW-0812">Transmembrane</keyword>
<proteinExistence type="predicted"/>
<evidence type="ECO:0000313" key="2">
    <source>
        <dbReference type="EMBL" id="KKW42507.1"/>
    </source>
</evidence>
<keyword evidence="1" id="KW-1133">Transmembrane helix</keyword>
<protein>
    <submittedName>
        <fullName evidence="2">Uncharacterized protein</fullName>
    </submittedName>
</protein>
<feature type="transmembrane region" description="Helical" evidence="1">
    <location>
        <begin position="7"/>
        <end position="25"/>
    </location>
</feature>
<name>A0A0G2AMG2_9BACT</name>
<gene>
    <name evidence="2" type="ORF">UY92_C0006G0068</name>
</gene>
<feature type="transmembrane region" description="Helical" evidence="1">
    <location>
        <begin position="104"/>
        <end position="123"/>
    </location>
</feature>
<evidence type="ECO:0000313" key="3">
    <source>
        <dbReference type="Proteomes" id="UP000033870"/>
    </source>
</evidence>
<reference evidence="2 3" key="1">
    <citation type="journal article" date="2015" name="Nature">
        <title>rRNA introns, odd ribosomes, and small enigmatic genomes across a large radiation of phyla.</title>
        <authorList>
            <person name="Brown C.T."/>
            <person name="Hug L.A."/>
            <person name="Thomas B.C."/>
            <person name="Sharon I."/>
            <person name="Castelle C.J."/>
            <person name="Singh A."/>
            <person name="Wilkins M.J."/>
            <person name="Williams K.H."/>
            <person name="Banfield J.F."/>
        </authorList>
    </citation>
    <scope>NUCLEOTIDE SEQUENCE [LARGE SCALE GENOMIC DNA]</scope>
</reference>
<sequence length="133" mass="15031">MTLRQYLATMIFATLLCYTAWFFVIDNVDPFAASAAGLGFFYLSFFLSLLGTCSLIFFCLYRFFGTSDLPLFRYVQKSFRESLAISAYLALMLLLQGASYLTFWIGSLVTGLFILVISFMVSLRSHPAEPESI</sequence>
<comment type="caution">
    <text evidence="2">The sequence shown here is derived from an EMBL/GenBank/DDBJ whole genome shotgun (WGS) entry which is preliminary data.</text>
</comment>
<dbReference type="Proteomes" id="UP000033870">
    <property type="component" value="Unassembled WGS sequence"/>
</dbReference>
<feature type="transmembrane region" description="Helical" evidence="1">
    <location>
        <begin position="31"/>
        <end position="61"/>
    </location>
</feature>
<feature type="transmembrane region" description="Helical" evidence="1">
    <location>
        <begin position="82"/>
        <end position="98"/>
    </location>
</feature>
<dbReference type="STRING" id="1619044.UY92_C0006G0068"/>
<organism evidence="2 3">
    <name type="scientific">Candidatus Magasanikbacteria bacterium GW2011_GWA2_56_11</name>
    <dbReference type="NCBI Taxonomy" id="1619044"/>
    <lineage>
        <taxon>Bacteria</taxon>
        <taxon>Candidatus Magasanikiibacteriota</taxon>
    </lineage>
</organism>
<dbReference type="AlphaFoldDB" id="A0A0G2AMG2"/>
<dbReference type="EMBL" id="LCRX01000006">
    <property type="protein sequence ID" value="KKW42507.1"/>
    <property type="molecule type" value="Genomic_DNA"/>
</dbReference>
<accession>A0A0G2AMG2</accession>